<dbReference type="Proteomes" id="UP000542125">
    <property type="component" value="Unassembled WGS sequence"/>
</dbReference>
<accession>A0A7Y9IX48</accession>
<dbReference type="RefSeq" id="WP_179588358.1">
    <property type="nucleotide sequence ID" value="NZ_JACBYR010000001.1"/>
</dbReference>
<dbReference type="InterPro" id="IPR015946">
    <property type="entry name" value="KH_dom-like_a/b"/>
</dbReference>
<dbReference type="EMBL" id="JACBYR010000001">
    <property type="protein sequence ID" value="NYE84697.1"/>
    <property type="molecule type" value="Genomic_DNA"/>
</dbReference>
<sequence length="158" mass="17564">MSRHKQQKKIPGGRLLRLADQIQKDLAEMIQREIPISRAGLITLSEVELSADYAHAQVYFTVMGAEPDVAVAALNEKAGYLHSLLFKRLHIHTVPTLHFHYDEQRSRGMVMAHLINQANTPGVLADEVMPAGPMDATDDDARLEISPAEPHVPDDQRG</sequence>
<feature type="region of interest" description="Disordered" evidence="3">
    <location>
        <begin position="130"/>
        <end position="158"/>
    </location>
</feature>
<dbReference type="PANTHER" id="PTHR33515:SF1">
    <property type="entry name" value="RIBOSOME-BINDING FACTOR A, CHLOROPLASTIC-RELATED"/>
    <property type="match status" value="1"/>
</dbReference>
<keyword evidence="2" id="KW-0963">Cytoplasm</keyword>
<comment type="function">
    <text evidence="2">One of several proteins that assist in the late maturation steps of the functional core of the 30S ribosomal subunit. Associates with free 30S ribosomal subunits (but not with 30S subunits that are part of 70S ribosomes or polysomes). Required for efficient processing of 16S rRNA. May interact with the 5'-terminal helix region of 16S rRNA.</text>
</comment>
<evidence type="ECO:0000313" key="5">
    <source>
        <dbReference type="Proteomes" id="UP000542125"/>
    </source>
</evidence>
<dbReference type="PANTHER" id="PTHR33515">
    <property type="entry name" value="RIBOSOME-BINDING FACTOR A, CHLOROPLASTIC-RELATED"/>
    <property type="match status" value="1"/>
</dbReference>
<comment type="similarity">
    <text evidence="2">Belongs to the RbfA family.</text>
</comment>
<dbReference type="InterPro" id="IPR000238">
    <property type="entry name" value="RbfA"/>
</dbReference>
<reference evidence="4 5" key="1">
    <citation type="submission" date="2020-07" db="EMBL/GenBank/DDBJ databases">
        <title>Genomic Encyclopedia of Type Strains, Phase IV (KMG-V): Genome sequencing to study the core and pangenomes of soil and plant-associated prokaryotes.</title>
        <authorList>
            <person name="Whitman W."/>
        </authorList>
    </citation>
    <scope>NUCLEOTIDE SEQUENCE [LARGE SCALE GENOMIC DNA]</scope>
    <source>
        <strain evidence="4 5">SAS40</strain>
    </source>
</reference>
<dbReference type="AlphaFoldDB" id="A0A7Y9IX48"/>
<evidence type="ECO:0000256" key="1">
    <source>
        <dbReference type="ARBA" id="ARBA00022517"/>
    </source>
</evidence>
<dbReference type="SUPFAM" id="SSF89919">
    <property type="entry name" value="Ribosome-binding factor A, RbfA"/>
    <property type="match status" value="1"/>
</dbReference>
<protein>
    <recommendedName>
        <fullName evidence="2">Ribosome-binding factor A</fullName>
    </recommendedName>
</protein>
<evidence type="ECO:0000256" key="3">
    <source>
        <dbReference type="SAM" id="MobiDB-lite"/>
    </source>
</evidence>
<dbReference type="NCBIfam" id="TIGR00082">
    <property type="entry name" value="rbfA"/>
    <property type="match status" value="1"/>
</dbReference>
<gene>
    <name evidence="2" type="primary">rbfA</name>
    <name evidence="4" type="ORF">FHW18_003968</name>
</gene>
<dbReference type="Gene3D" id="3.30.300.20">
    <property type="match status" value="1"/>
</dbReference>
<dbReference type="HAMAP" id="MF_00003">
    <property type="entry name" value="RbfA"/>
    <property type="match status" value="1"/>
</dbReference>
<keyword evidence="5" id="KW-1185">Reference proteome</keyword>
<dbReference type="GO" id="GO:0043024">
    <property type="term" value="F:ribosomal small subunit binding"/>
    <property type="evidence" value="ECO:0007669"/>
    <property type="project" value="TreeGrafter"/>
</dbReference>
<evidence type="ECO:0000313" key="4">
    <source>
        <dbReference type="EMBL" id="NYE84697.1"/>
    </source>
</evidence>
<proteinExistence type="inferred from homology"/>
<comment type="subunit">
    <text evidence="2">Monomer. Binds 30S ribosomal subunits, but not 50S ribosomal subunits or 70S ribosomes.</text>
</comment>
<keyword evidence="1 2" id="KW-0690">Ribosome biogenesis</keyword>
<comment type="subcellular location">
    <subcellularLocation>
        <location evidence="2">Cytoplasm</location>
    </subcellularLocation>
</comment>
<dbReference type="InterPro" id="IPR023799">
    <property type="entry name" value="RbfA_dom_sf"/>
</dbReference>
<organism evidence="4 5">
    <name type="scientific">Pigmentiphaga litoralis</name>
    <dbReference type="NCBI Taxonomy" id="516702"/>
    <lineage>
        <taxon>Bacteria</taxon>
        <taxon>Pseudomonadati</taxon>
        <taxon>Pseudomonadota</taxon>
        <taxon>Betaproteobacteria</taxon>
        <taxon>Burkholderiales</taxon>
        <taxon>Alcaligenaceae</taxon>
        <taxon>Pigmentiphaga</taxon>
    </lineage>
</organism>
<evidence type="ECO:0000256" key="2">
    <source>
        <dbReference type="HAMAP-Rule" id="MF_00003"/>
    </source>
</evidence>
<comment type="caution">
    <text evidence="4">The sequence shown here is derived from an EMBL/GenBank/DDBJ whole genome shotgun (WGS) entry which is preliminary data.</text>
</comment>
<name>A0A7Y9IX48_9BURK</name>
<dbReference type="GO" id="GO:0030490">
    <property type="term" value="P:maturation of SSU-rRNA"/>
    <property type="evidence" value="ECO:0007669"/>
    <property type="project" value="UniProtKB-UniRule"/>
</dbReference>
<dbReference type="GO" id="GO:0005829">
    <property type="term" value="C:cytosol"/>
    <property type="evidence" value="ECO:0007669"/>
    <property type="project" value="TreeGrafter"/>
</dbReference>
<dbReference type="Pfam" id="PF02033">
    <property type="entry name" value="RBFA"/>
    <property type="match status" value="1"/>
</dbReference>